<dbReference type="Proteomes" id="UP000257109">
    <property type="component" value="Unassembled WGS sequence"/>
</dbReference>
<dbReference type="EMBL" id="QJKJ01008611">
    <property type="protein sequence ID" value="RDX79181.1"/>
    <property type="molecule type" value="Genomic_DNA"/>
</dbReference>
<dbReference type="OrthoDB" id="5544992at2759"/>
<name>A0A371FLP5_MUCPR</name>
<keyword evidence="2" id="KW-1185">Reference proteome</keyword>
<feature type="non-terminal residue" evidence="1">
    <location>
        <position position="1"/>
    </location>
</feature>
<proteinExistence type="predicted"/>
<comment type="caution">
    <text evidence="1">The sequence shown here is derived from an EMBL/GenBank/DDBJ whole genome shotgun (WGS) entry which is preliminary data.</text>
</comment>
<organism evidence="1 2">
    <name type="scientific">Mucuna pruriens</name>
    <name type="common">Velvet bean</name>
    <name type="synonym">Dolichos pruriens</name>
    <dbReference type="NCBI Taxonomy" id="157652"/>
    <lineage>
        <taxon>Eukaryota</taxon>
        <taxon>Viridiplantae</taxon>
        <taxon>Streptophyta</taxon>
        <taxon>Embryophyta</taxon>
        <taxon>Tracheophyta</taxon>
        <taxon>Spermatophyta</taxon>
        <taxon>Magnoliopsida</taxon>
        <taxon>eudicotyledons</taxon>
        <taxon>Gunneridae</taxon>
        <taxon>Pentapetalae</taxon>
        <taxon>rosids</taxon>
        <taxon>fabids</taxon>
        <taxon>Fabales</taxon>
        <taxon>Fabaceae</taxon>
        <taxon>Papilionoideae</taxon>
        <taxon>50 kb inversion clade</taxon>
        <taxon>NPAAA clade</taxon>
        <taxon>indigoferoid/millettioid clade</taxon>
        <taxon>Phaseoleae</taxon>
        <taxon>Mucuna</taxon>
    </lineage>
</organism>
<protein>
    <submittedName>
        <fullName evidence="1">Uncharacterized protein</fullName>
    </submittedName>
</protein>
<gene>
    <name evidence="1" type="ORF">CR513_40427</name>
</gene>
<evidence type="ECO:0000313" key="2">
    <source>
        <dbReference type="Proteomes" id="UP000257109"/>
    </source>
</evidence>
<dbReference type="AlphaFoldDB" id="A0A371FLP5"/>
<reference evidence="1" key="1">
    <citation type="submission" date="2018-05" db="EMBL/GenBank/DDBJ databases">
        <title>Draft genome of Mucuna pruriens seed.</title>
        <authorList>
            <person name="Nnadi N.E."/>
            <person name="Vos R."/>
            <person name="Hasami M.H."/>
            <person name="Devisetty U.K."/>
            <person name="Aguiy J.C."/>
        </authorList>
    </citation>
    <scope>NUCLEOTIDE SEQUENCE [LARGE SCALE GENOMIC DNA]</scope>
    <source>
        <strain evidence="1">JCA_2017</strain>
    </source>
</reference>
<sequence>FGQYENNGVTNYHSWSLAMQEGILSKNKLTFIKLKDNGHIIFFFEGLNDSYNLVKSQILLMEPLSSINKVFYLIIKQVNLLTLTLQSNIVAQGKGQGRGNDITYLRMIEHVEVIHGLYFLRQHIVAINYFDISLYIYCIKYNNSLVCDFCHFFKQHKLPFPFNNIKIIMPFYLVHIDIWDPLRVPCINGHHYFFTIVAYGQIYHFFFFFYQSHGIIHHISYVETLKQNSIFECKHQHILNVTK</sequence>
<evidence type="ECO:0000313" key="1">
    <source>
        <dbReference type="EMBL" id="RDX79181.1"/>
    </source>
</evidence>
<accession>A0A371FLP5</accession>